<feature type="domain" description="FAD-binding FR-type" evidence="4">
    <location>
        <begin position="22"/>
        <end position="128"/>
    </location>
</feature>
<dbReference type="InterPro" id="IPR039261">
    <property type="entry name" value="FNR_nucleotide-bd"/>
</dbReference>
<dbReference type="InterPro" id="IPR013121">
    <property type="entry name" value="Fe_red_NAD-bd_6"/>
</dbReference>
<gene>
    <name evidence="5" type="ORF">N7G274_009879</name>
</gene>
<dbReference type="Pfam" id="PF08030">
    <property type="entry name" value="NAD_binding_6"/>
    <property type="match status" value="1"/>
</dbReference>
<keyword evidence="1" id="KW-0560">Oxidoreductase</keyword>
<dbReference type="CDD" id="cd00322">
    <property type="entry name" value="FNR_like"/>
    <property type="match status" value="1"/>
</dbReference>
<keyword evidence="2" id="KW-0520">NAD</keyword>
<organism evidence="5 6">
    <name type="scientific">Stereocaulon virgatum</name>
    <dbReference type="NCBI Taxonomy" id="373712"/>
    <lineage>
        <taxon>Eukaryota</taxon>
        <taxon>Fungi</taxon>
        <taxon>Dikarya</taxon>
        <taxon>Ascomycota</taxon>
        <taxon>Pezizomycotina</taxon>
        <taxon>Lecanoromycetes</taxon>
        <taxon>OSLEUM clade</taxon>
        <taxon>Lecanoromycetidae</taxon>
        <taxon>Lecanorales</taxon>
        <taxon>Lecanorineae</taxon>
        <taxon>Stereocaulaceae</taxon>
        <taxon>Stereocaulon</taxon>
    </lineage>
</organism>
<evidence type="ECO:0000313" key="6">
    <source>
        <dbReference type="Proteomes" id="UP001590950"/>
    </source>
</evidence>
<evidence type="ECO:0000256" key="1">
    <source>
        <dbReference type="ARBA" id="ARBA00023002"/>
    </source>
</evidence>
<dbReference type="SUPFAM" id="SSF52343">
    <property type="entry name" value="Ferredoxin reductase-like, C-terminal NADP-linked domain"/>
    <property type="match status" value="1"/>
</dbReference>
<evidence type="ECO:0000259" key="4">
    <source>
        <dbReference type="PROSITE" id="PS51384"/>
    </source>
</evidence>
<keyword evidence="6" id="KW-1185">Reference proteome</keyword>
<name>A0ABR3ZUX1_9LECA</name>
<dbReference type="InterPro" id="IPR017938">
    <property type="entry name" value="Riboflavin_synthase-like_b-brl"/>
</dbReference>
<dbReference type="EMBL" id="JBEFKJ010000041">
    <property type="protein sequence ID" value="KAL2037394.1"/>
    <property type="molecule type" value="Genomic_DNA"/>
</dbReference>
<reference evidence="5 6" key="1">
    <citation type="submission" date="2024-09" db="EMBL/GenBank/DDBJ databases">
        <title>Rethinking Asexuality: The Enigmatic Case of Functional Sexual Genes in Lepraria (Stereocaulaceae).</title>
        <authorList>
            <person name="Doellman M."/>
            <person name="Sun Y."/>
            <person name="Barcenas-Pena A."/>
            <person name="Lumbsch H.T."/>
            <person name="Grewe F."/>
        </authorList>
    </citation>
    <scope>NUCLEOTIDE SEQUENCE [LARGE SCALE GENOMIC DNA]</scope>
    <source>
        <strain evidence="5 6">Mercado 3170</strain>
    </source>
</reference>
<dbReference type="PANTHER" id="PTHR46505:SF1">
    <property type="entry name" value="OXIDOREDUCTASE NAD-BINDING DOMAIN-CONTAINING PROTEIN 1"/>
    <property type="match status" value="1"/>
</dbReference>
<sequence>MDSTSKTSMNHEERTAAEPREHGMHSVILDTISQVTRNVRLLNLRRPSGGAQIEFLPGQWLDVHVPHIPQAGGFTITSTPQDLKRKSHLELAVKCSPTNPPAAWLWQEPSKILRSTLFIRVGGSFVWPPPQIDAASIERLVFVAGGVGINPLISILSHLHQNKNECPPRLDLLYSARIGDSGKLSSILFHERLRSILERGFGTSRNYKLFVTDTVKPNEVSDKNQSGAKSALKADTDDVGEGKVERRRFEEKDLIDAIGPVEKRGGVVAYVCGPPPMTDWAVSVLKGAEGMESNRVLCEKWW</sequence>
<feature type="compositionally biased region" description="Basic and acidic residues" evidence="3">
    <location>
        <begin position="9"/>
        <end position="24"/>
    </location>
</feature>
<dbReference type="PANTHER" id="PTHR46505">
    <property type="entry name" value="OXIDOREDUCTASE NAD-BINDING DOMAIN-CONTAINING PROTEIN 1"/>
    <property type="match status" value="1"/>
</dbReference>
<dbReference type="Proteomes" id="UP001590950">
    <property type="component" value="Unassembled WGS sequence"/>
</dbReference>
<proteinExistence type="predicted"/>
<evidence type="ECO:0000313" key="5">
    <source>
        <dbReference type="EMBL" id="KAL2037394.1"/>
    </source>
</evidence>
<accession>A0ABR3ZUX1</accession>
<dbReference type="PROSITE" id="PS51384">
    <property type="entry name" value="FAD_FR"/>
    <property type="match status" value="1"/>
</dbReference>
<dbReference type="InterPro" id="IPR052128">
    <property type="entry name" value="Oxidoreductase_NAD-binding"/>
</dbReference>
<feature type="region of interest" description="Disordered" evidence="3">
    <location>
        <begin position="1"/>
        <end position="24"/>
    </location>
</feature>
<dbReference type="Gene3D" id="3.40.50.80">
    <property type="entry name" value="Nucleotide-binding domain of ferredoxin-NADP reductase (FNR) module"/>
    <property type="match status" value="1"/>
</dbReference>
<protein>
    <recommendedName>
        <fullName evidence="4">FAD-binding FR-type domain-containing protein</fullName>
    </recommendedName>
</protein>
<dbReference type="SUPFAM" id="SSF63380">
    <property type="entry name" value="Riboflavin synthase domain-like"/>
    <property type="match status" value="1"/>
</dbReference>
<dbReference type="Gene3D" id="2.40.30.10">
    <property type="entry name" value="Translation factors"/>
    <property type="match status" value="1"/>
</dbReference>
<evidence type="ECO:0000256" key="3">
    <source>
        <dbReference type="SAM" id="MobiDB-lite"/>
    </source>
</evidence>
<evidence type="ECO:0000256" key="2">
    <source>
        <dbReference type="ARBA" id="ARBA00023027"/>
    </source>
</evidence>
<dbReference type="InterPro" id="IPR017927">
    <property type="entry name" value="FAD-bd_FR_type"/>
</dbReference>
<comment type="caution">
    <text evidence="5">The sequence shown here is derived from an EMBL/GenBank/DDBJ whole genome shotgun (WGS) entry which is preliminary data.</text>
</comment>